<dbReference type="InterPro" id="IPR023454">
    <property type="entry name" value="Ribosomal_uS2_arc"/>
</dbReference>
<feature type="compositionally biased region" description="Low complexity" evidence="7">
    <location>
        <begin position="8"/>
        <end position="23"/>
    </location>
</feature>
<dbReference type="CDD" id="cd01425">
    <property type="entry name" value="RPS2"/>
    <property type="match status" value="1"/>
</dbReference>
<dbReference type="PANTHER" id="PTHR11489">
    <property type="entry name" value="40S RIBOSOMAL PROTEIN SA"/>
    <property type="match status" value="1"/>
</dbReference>
<dbReference type="InterPro" id="IPR005707">
    <property type="entry name" value="Ribosomal_uS2_euk/arc"/>
</dbReference>
<accession>A0A1I0BCX9</accession>
<evidence type="ECO:0000256" key="7">
    <source>
        <dbReference type="SAM" id="MobiDB-lite"/>
    </source>
</evidence>
<reference evidence="9" key="1">
    <citation type="submission" date="2016-10" db="EMBL/GenBank/DDBJ databases">
        <authorList>
            <person name="Varghese N."/>
            <person name="Submissions S."/>
        </authorList>
    </citation>
    <scope>NUCLEOTIDE SEQUENCE [LARGE SCALE GENOMIC DNA]</scope>
    <source>
        <strain evidence="9">SLH 33</strain>
    </source>
</reference>
<dbReference type="OrthoDB" id="371797at2157"/>
<evidence type="ECO:0000256" key="3">
    <source>
        <dbReference type="ARBA" id="ARBA00023274"/>
    </source>
</evidence>
<keyword evidence="3 5" id="KW-0687">Ribonucleoprotein</keyword>
<keyword evidence="9" id="KW-1185">Reference proteome</keyword>
<name>A0A1I0BCX9_9EURY</name>
<evidence type="ECO:0000256" key="4">
    <source>
        <dbReference type="ARBA" id="ARBA00035256"/>
    </source>
</evidence>
<gene>
    <name evidence="5" type="primary">rps2</name>
    <name evidence="8" type="ORF">SAMN04488587_2070</name>
</gene>
<organism evidence="8 9">
    <name type="scientific">Methanococcoides vulcani</name>
    <dbReference type="NCBI Taxonomy" id="1353158"/>
    <lineage>
        <taxon>Archaea</taxon>
        <taxon>Methanobacteriati</taxon>
        <taxon>Methanobacteriota</taxon>
        <taxon>Stenosarchaea group</taxon>
        <taxon>Methanomicrobia</taxon>
        <taxon>Methanosarcinales</taxon>
        <taxon>Methanosarcinaceae</taxon>
        <taxon>Methanococcoides</taxon>
    </lineage>
</organism>
<feature type="region of interest" description="Disordered" evidence="7">
    <location>
        <begin position="1"/>
        <end position="23"/>
    </location>
</feature>
<dbReference type="GO" id="GO:0003735">
    <property type="term" value="F:structural constituent of ribosome"/>
    <property type="evidence" value="ECO:0007669"/>
    <property type="project" value="InterPro"/>
</dbReference>
<evidence type="ECO:0000256" key="1">
    <source>
        <dbReference type="ARBA" id="ARBA00006242"/>
    </source>
</evidence>
<evidence type="ECO:0000313" key="8">
    <source>
        <dbReference type="EMBL" id="SET04631.1"/>
    </source>
</evidence>
<dbReference type="InterPro" id="IPR018130">
    <property type="entry name" value="Ribosomal_uS2_CS"/>
</dbReference>
<dbReference type="GO" id="GO:0015935">
    <property type="term" value="C:small ribosomal subunit"/>
    <property type="evidence" value="ECO:0007669"/>
    <property type="project" value="InterPro"/>
</dbReference>
<sequence length="214" mass="23561">MESTENIEVNAEESAAAQEANESTSLVPIDEYLAAGVHIGTQQKTQNMMKFVYRVRTDGLYVLDIQSTDERIRSIAHFLSKYDPSRILVVSARQYGQYPATMFSKAIGAVSRVGRFIPGTLTNPVQEGFYEPDAIIVTDPAGDAQVIKEAVSVGIPVVAFCDTNNMTSNVDLVIPTNNKGRKALSLVYWLLAREVANERGIPFNYESTDFETGL</sequence>
<dbReference type="RefSeq" id="WP_091690518.1">
    <property type="nucleotide sequence ID" value="NZ_CAAGSJ010000008.1"/>
</dbReference>
<dbReference type="FunFam" id="3.40.50.10490:FF:000030">
    <property type="entry name" value="30S ribosomal protein S2"/>
    <property type="match status" value="1"/>
</dbReference>
<dbReference type="EMBL" id="FOHQ01000007">
    <property type="protein sequence ID" value="SET04631.1"/>
    <property type="molecule type" value="Genomic_DNA"/>
</dbReference>
<dbReference type="HAMAP" id="MF_00291_A">
    <property type="entry name" value="Ribosomal_uS2_A"/>
    <property type="match status" value="1"/>
</dbReference>
<dbReference type="SUPFAM" id="SSF52313">
    <property type="entry name" value="Ribosomal protein S2"/>
    <property type="match status" value="1"/>
</dbReference>
<dbReference type="NCBIfam" id="TIGR01012">
    <property type="entry name" value="uS2_euk_arch"/>
    <property type="match status" value="1"/>
</dbReference>
<dbReference type="AlphaFoldDB" id="A0A1I0BCX9"/>
<dbReference type="Proteomes" id="UP000243338">
    <property type="component" value="Unassembled WGS sequence"/>
</dbReference>
<evidence type="ECO:0000313" key="9">
    <source>
        <dbReference type="Proteomes" id="UP000243338"/>
    </source>
</evidence>
<dbReference type="InterPro" id="IPR001865">
    <property type="entry name" value="Ribosomal_uS2"/>
</dbReference>
<dbReference type="Pfam" id="PF00318">
    <property type="entry name" value="Ribosomal_S2"/>
    <property type="match status" value="2"/>
</dbReference>
<dbReference type="GO" id="GO:0006412">
    <property type="term" value="P:translation"/>
    <property type="evidence" value="ECO:0007669"/>
    <property type="project" value="UniProtKB-UniRule"/>
</dbReference>
<dbReference type="PRINTS" id="PR00395">
    <property type="entry name" value="RIBOSOMALS2"/>
</dbReference>
<dbReference type="PROSITE" id="PS00962">
    <property type="entry name" value="RIBOSOMAL_S2_1"/>
    <property type="match status" value="1"/>
</dbReference>
<proteinExistence type="inferred from homology"/>
<evidence type="ECO:0000256" key="5">
    <source>
        <dbReference type="HAMAP-Rule" id="MF_00291"/>
    </source>
</evidence>
<evidence type="ECO:0000256" key="6">
    <source>
        <dbReference type="RuleBase" id="RU003631"/>
    </source>
</evidence>
<protein>
    <recommendedName>
        <fullName evidence="4 5">Small ribosomal subunit protein uS2</fullName>
    </recommendedName>
</protein>
<dbReference type="Gene3D" id="3.40.50.10490">
    <property type="entry name" value="Glucose-6-phosphate isomerase like protein, domain 1"/>
    <property type="match status" value="1"/>
</dbReference>
<comment type="similarity">
    <text evidence="1 5 6">Belongs to the universal ribosomal protein uS2 family.</text>
</comment>
<dbReference type="InterPro" id="IPR023591">
    <property type="entry name" value="Ribosomal_uS2_flav_dom_sf"/>
</dbReference>
<evidence type="ECO:0000256" key="2">
    <source>
        <dbReference type="ARBA" id="ARBA00022980"/>
    </source>
</evidence>
<dbReference type="PROSITE" id="PS00963">
    <property type="entry name" value="RIBOSOMAL_S2_2"/>
    <property type="match status" value="1"/>
</dbReference>
<keyword evidence="2 5" id="KW-0689">Ribosomal protein</keyword>
<dbReference type="STRING" id="1353158.SAMN04488587_2070"/>